<evidence type="ECO:0000256" key="4">
    <source>
        <dbReference type="ARBA" id="ARBA00023242"/>
    </source>
</evidence>
<evidence type="ECO:0000256" key="3">
    <source>
        <dbReference type="ARBA" id="ARBA00023163"/>
    </source>
</evidence>
<dbReference type="InterPro" id="IPR006565">
    <property type="entry name" value="BTP"/>
</dbReference>
<dbReference type="GO" id="GO:0005634">
    <property type="term" value="C:nucleus"/>
    <property type="evidence" value="ECO:0007669"/>
    <property type="project" value="UniProtKB-SubCell"/>
</dbReference>
<organism evidence="6 7">
    <name type="scientific">Lachancea quebecensis</name>
    <dbReference type="NCBI Taxonomy" id="1654605"/>
    <lineage>
        <taxon>Eukaryota</taxon>
        <taxon>Fungi</taxon>
        <taxon>Dikarya</taxon>
        <taxon>Ascomycota</taxon>
        <taxon>Saccharomycotina</taxon>
        <taxon>Saccharomycetes</taxon>
        <taxon>Saccharomycetales</taxon>
        <taxon>Saccharomycetaceae</taxon>
        <taxon>Lachancea</taxon>
    </lineage>
</organism>
<dbReference type="GO" id="GO:0046982">
    <property type="term" value="F:protein heterodimerization activity"/>
    <property type="evidence" value="ECO:0007669"/>
    <property type="project" value="InterPro"/>
</dbReference>
<evidence type="ECO:0000313" key="6">
    <source>
        <dbReference type="EMBL" id="CUS49606.1"/>
    </source>
</evidence>
<dbReference type="Gene3D" id="1.10.20.10">
    <property type="entry name" value="Histone, subunit A"/>
    <property type="match status" value="1"/>
</dbReference>
<accession>A0A0P1L5S9</accession>
<feature type="domain" description="Bromodomain associated" evidence="5">
    <location>
        <begin position="6"/>
        <end position="84"/>
    </location>
</feature>
<dbReference type="SMART" id="SM00576">
    <property type="entry name" value="BTP"/>
    <property type="match status" value="1"/>
</dbReference>
<comment type="subcellular location">
    <subcellularLocation>
        <location evidence="1">Nucleus</location>
    </subcellularLocation>
</comment>
<sequence>MSTSNKEFHFGLLRISMIQLLKSHGFDKAQPSTVDAFTDLYVRFLQLLVLEVMKLSRSRMDEYEDIALQDVSQALLNVGLLKPMTTLDVYDENPNLVSDIGMQKFKEWCLRSPIPKEARAVATPTSELLRPKDKMSKPLSMIPEYINQLDKGSAKDSIDGGQDNDIVEQLVRNGDMNDWTRFLIRRQQLAHARKISGREVKDIKSLPPVPGLRSSIFGKDRRFDNSEVTPPEPQEMESDEKALKEKILITKLAAYQKNNRLDNIRLSFEEEDINVDNDDIDLNDVNLDDNDLNEDMAAFEQMESSMNLTLGTENNLQLAEAENLNDTFQRRDSLEFGDEVFQGHEFDFNTY</sequence>
<name>A0A0P1L5S9_9SACH</name>
<keyword evidence="4" id="KW-0539">Nucleus</keyword>
<keyword evidence="3" id="KW-0804">Transcription</keyword>
<gene>
    <name evidence="6" type="ORF">LAQU0_S24e00166g</name>
</gene>
<dbReference type="Proteomes" id="UP000236544">
    <property type="component" value="Unassembled WGS sequence"/>
</dbReference>
<evidence type="ECO:0000259" key="5">
    <source>
        <dbReference type="SMART" id="SM00576"/>
    </source>
</evidence>
<dbReference type="OrthoDB" id="5402929at2759"/>
<protein>
    <submittedName>
        <fullName evidence="6">LAQU0S24e00166g1_1</fullName>
    </submittedName>
</protein>
<proteinExistence type="predicted"/>
<dbReference type="EMBL" id="LN890558">
    <property type="protein sequence ID" value="CUS49606.1"/>
    <property type="molecule type" value="Genomic_DNA"/>
</dbReference>
<evidence type="ECO:0000256" key="1">
    <source>
        <dbReference type="ARBA" id="ARBA00004123"/>
    </source>
</evidence>
<dbReference type="InterPro" id="IPR009072">
    <property type="entry name" value="Histone-fold"/>
</dbReference>
<keyword evidence="2" id="KW-0805">Transcription regulation</keyword>
<keyword evidence="7" id="KW-1185">Reference proteome</keyword>
<evidence type="ECO:0000313" key="7">
    <source>
        <dbReference type="Proteomes" id="UP000236544"/>
    </source>
</evidence>
<dbReference type="AlphaFoldDB" id="A0A0P1L5S9"/>
<reference evidence="7" key="1">
    <citation type="submission" date="2015-10" db="EMBL/GenBank/DDBJ databases">
        <authorList>
            <person name="Devillers H."/>
        </authorList>
    </citation>
    <scope>NUCLEOTIDE SEQUENCE [LARGE SCALE GENOMIC DNA]</scope>
</reference>
<dbReference type="CDD" id="cd00076">
    <property type="entry name" value="HFD_SF"/>
    <property type="match status" value="1"/>
</dbReference>
<evidence type="ECO:0000256" key="2">
    <source>
        <dbReference type="ARBA" id="ARBA00023015"/>
    </source>
</evidence>